<protein>
    <submittedName>
        <fullName evidence="3">Leucine-rich repeat-containing protein 74</fullName>
    </submittedName>
</protein>
<evidence type="ECO:0000313" key="3">
    <source>
        <dbReference type="EMBL" id="CAB3263535.1"/>
    </source>
</evidence>
<feature type="region of interest" description="Disordered" evidence="2">
    <location>
        <begin position="102"/>
        <end position="129"/>
    </location>
</feature>
<name>A0A6F9DKU4_9ASCI</name>
<dbReference type="InterPro" id="IPR052201">
    <property type="entry name" value="LRR-containing_regulator"/>
</dbReference>
<evidence type="ECO:0000256" key="2">
    <source>
        <dbReference type="SAM" id="MobiDB-lite"/>
    </source>
</evidence>
<dbReference type="SUPFAM" id="SSF52047">
    <property type="entry name" value="RNI-like"/>
    <property type="match status" value="1"/>
</dbReference>
<gene>
    <name evidence="3" type="primary">Lrrc74a-001</name>
</gene>
<dbReference type="Pfam" id="PF13516">
    <property type="entry name" value="LRR_6"/>
    <property type="match status" value="3"/>
</dbReference>
<dbReference type="AlphaFoldDB" id="A0A6F9DKU4"/>
<dbReference type="InterPro" id="IPR001611">
    <property type="entry name" value="Leu-rich_rpt"/>
</dbReference>
<dbReference type="PANTHER" id="PTHR24111">
    <property type="entry name" value="LEUCINE-RICH REPEAT-CONTAINING PROTEIN 34"/>
    <property type="match status" value="1"/>
</dbReference>
<dbReference type="InterPro" id="IPR032675">
    <property type="entry name" value="LRR_dom_sf"/>
</dbReference>
<dbReference type="SMART" id="SM00368">
    <property type="entry name" value="LRR_RI"/>
    <property type="match status" value="7"/>
</dbReference>
<dbReference type="EMBL" id="LR787673">
    <property type="protein sequence ID" value="CAB3263535.1"/>
    <property type="molecule type" value="mRNA"/>
</dbReference>
<dbReference type="PANTHER" id="PTHR24111:SF0">
    <property type="entry name" value="LEUCINE-RICH REPEAT-CONTAINING PROTEIN"/>
    <property type="match status" value="1"/>
</dbReference>
<keyword evidence="1" id="KW-0677">Repeat</keyword>
<organism evidence="3">
    <name type="scientific">Phallusia mammillata</name>
    <dbReference type="NCBI Taxonomy" id="59560"/>
    <lineage>
        <taxon>Eukaryota</taxon>
        <taxon>Metazoa</taxon>
        <taxon>Chordata</taxon>
        <taxon>Tunicata</taxon>
        <taxon>Ascidiacea</taxon>
        <taxon>Phlebobranchia</taxon>
        <taxon>Ascidiidae</taxon>
        <taxon>Phallusia</taxon>
    </lineage>
</organism>
<evidence type="ECO:0000256" key="1">
    <source>
        <dbReference type="ARBA" id="ARBA00022737"/>
    </source>
</evidence>
<accession>A0A6F9DKU4</accession>
<reference evidence="3" key="1">
    <citation type="submission" date="2020-04" db="EMBL/GenBank/DDBJ databases">
        <authorList>
            <person name="Neveu A P."/>
        </authorList>
    </citation>
    <scope>NUCLEOTIDE SEQUENCE</scope>
    <source>
        <tissue evidence="3">Whole embryo</tissue>
    </source>
</reference>
<dbReference type="Gene3D" id="3.80.10.10">
    <property type="entry name" value="Ribonuclease Inhibitor"/>
    <property type="match status" value="2"/>
</dbReference>
<feature type="compositionally biased region" description="Polar residues" evidence="2">
    <location>
        <begin position="662"/>
        <end position="671"/>
    </location>
</feature>
<feature type="region of interest" description="Disordered" evidence="2">
    <location>
        <begin position="648"/>
        <end position="671"/>
    </location>
</feature>
<sequence length="671" mass="74832">MDASEEYVSCIELPISARALAVLSRAAKRNVQRQHEYVRQHTPRYNRNLKSNCEQRRHATPRYLGHRPEVQSAPPVVCKSYNTTTPFMFRDPPKIVVIGASQEGDSEPNFEKLSLSDEKPAVEDDVQSSDDVEIAYDQQDTSRSSLFHAIEISPVEKPAFAVDTPKSTARGTDWGWVRERLASRESGMSRPESSLTFSDFLDGLEPHSDEYDTDLEDDFVNRYIDDDDPTGVRHYKETCRMNGIAQAKKVIKTLSDQDENFQLNHRCLSDKDTRALASGLKHNTFVKNLNLSNNSLNDKSAGHLSKMLKKNTMICRVDFSQNCMRTNIGSHLAPVLCENSSITHLCLSHNKLMDREALQLCEALRENIALLFLDVSHNQFSDQSGQAIAALLMDNSTLNSLTLSWNMLGKVAAAAVGKALKVNTGLRSLDLSWNGLGDEGAALLGRPLRTNTTLRHLSLAVNHIGPFGAERLSAGVCGSRAKRVVKKSHSCLGSLILDRNPLGRKGIMAFVKHMEKAEKLVDLSIREVVLPPELPASIRSIIVTQQTSIFYEGQPEAEKLNCGIQAATNLLLRIVKQQRVTLTFFMESVDRENRGIPVSELCEALRNLSNVSELEILRIAEHLKHKGDSPIRLQDFLKFVPKVTNPVKPAPARRASRRRSSILKSIPSTVK</sequence>
<proteinExistence type="evidence at transcript level"/>